<evidence type="ECO:0000256" key="2">
    <source>
        <dbReference type="ARBA" id="ARBA00022448"/>
    </source>
</evidence>
<dbReference type="InterPro" id="IPR006201">
    <property type="entry name" value="Neur_channel"/>
</dbReference>
<keyword evidence="5 17" id="KW-0732">Signal</keyword>
<accession>A0A3S1BE16</accession>
<keyword evidence="15 17" id="KW-0407">Ion channel</keyword>
<evidence type="ECO:0000256" key="16">
    <source>
        <dbReference type="ARBA" id="ARBA00034104"/>
    </source>
</evidence>
<dbReference type="PANTHER" id="PTHR18945">
    <property type="entry name" value="NEUROTRANSMITTER GATED ION CHANNEL"/>
    <property type="match status" value="1"/>
</dbReference>
<dbReference type="InterPro" id="IPR006029">
    <property type="entry name" value="Neurotrans-gated_channel_TM"/>
</dbReference>
<feature type="transmembrane region" description="Helical" evidence="17">
    <location>
        <begin position="259"/>
        <end position="277"/>
    </location>
</feature>
<reference evidence="21 22" key="1">
    <citation type="submission" date="2019-01" db="EMBL/GenBank/DDBJ databases">
        <title>A draft genome assembly of the solar-powered sea slug Elysia chlorotica.</title>
        <authorList>
            <person name="Cai H."/>
            <person name="Li Q."/>
            <person name="Fang X."/>
            <person name="Li J."/>
            <person name="Curtis N.E."/>
            <person name="Altenburger A."/>
            <person name="Shibata T."/>
            <person name="Feng M."/>
            <person name="Maeda T."/>
            <person name="Schwartz J.A."/>
            <person name="Shigenobu S."/>
            <person name="Lundholm N."/>
            <person name="Nishiyama T."/>
            <person name="Yang H."/>
            <person name="Hasebe M."/>
            <person name="Li S."/>
            <person name="Pierce S.K."/>
            <person name="Wang J."/>
        </authorList>
    </citation>
    <scope>NUCLEOTIDE SEQUENCE [LARGE SCALE GENOMIC DNA]</scope>
    <source>
        <strain evidence="21">EC2010</strain>
        <tissue evidence="21">Whole organism of an adult</tissue>
    </source>
</reference>
<dbReference type="Gene3D" id="1.20.58.390">
    <property type="entry name" value="Neurotransmitter-gated ion-channel transmembrane domain"/>
    <property type="match status" value="2"/>
</dbReference>
<dbReference type="SUPFAM" id="SSF90112">
    <property type="entry name" value="Neurotransmitter-gated ion-channel transmembrane pore"/>
    <property type="match status" value="1"/>
</dbReference>
<organism evidence="21 22">
    <name type="scientific">Elysia chlorotica</name>
    <name type="common">Eastern emerald elysia</name>
    <name type="synonym">Sea slug</name>
    <dbReference type="NCBI Taxonomy" id="188477"/>
    <lineage>
        <taxon>Eukaryota</taxon>
        <taxon>Metazoa</taxon>
        <taxon>Spiralia</taxon>
        <taxon>Lophotrochozoa</taxon>
        <taxon>Mollusca</taxon>
        <taxon>Gastropoda</taxon>
        <taxon>Heterobranchia</taxon>
        <taxon>Euthyneura</taxon>
        <taxon>Panpulmonata</taxon>
        <taxon>Sacoglossa</taxon>
        <taxon>Placobranchoidea</taxon>
        <taxon>Plakobranchidae</taxon>
        <taxon>Elysia</taxon>
    </lineage>
</organism>
<keyword evidence="7" id="KW-0770">Synapse</keyword>
<keyword evidence="11" id="KW-0675">Receptor</keyword>
<evidence type="ECO:0000256" key="5">
    <source>
        <dbReference type="ARBA" id="ARBA00022729"/>
    </source>
</evidence>
<evidence type="ECO:0000256" key="12">
    <source>
        <dbReference type="ARBA" id="ARBA00023180"/>
    </source>
</evidence>
<dbReference type="STRING" id="188477.A0A3S1BE16"/>
<evidence type="ECO:0000256" key="15">
    <source>
        <dbReference type="ARBA" id="ARBA00023303"/>
    </source>
</evidence>
<feature type="transmembrane region" description="Helical" evidence="17">
    <location>
        <begin position="498"/>
        <end position="518"/>
    </location>
</feature>
<feature type="region of interest" description="Disordered" evidence="18">
    <location>
        <begin position="416"/>
        <end position="438"/>
    </location>
</feature>
<feature type="transmembrane region" description="Helical" evidence="17">
    <location>
        <begin position="318"/>
        <end position="339"/>
    </location>
</feature>
<proteinExistence type="inferred from homology"/>
<dbReference type="GO" id="GO:0022848">
    <property type="term" value="F:acetylcholine-gated monoatomic cation-selective channel activity"/>
    <property type="evidence" value="ECO:0007669"/>
    <property type="project" value="InterPro"/>
</dbReference>
<dbReference type="InterPro" id="IPR006202">
    <property type="entry name" value="Neur_chan_lig-bd"/>
</dbReference>
<keyword evidence="22" id="KW-1185">Reference proteome</keyword>
<dbReference type="FunFam" id="1.20.58.390:FF:000022">
    <property type="entry name" value="Nicotinic acetylcholine receptor subunit alpha4"/>
    <property type="match status" value="1"/>
</dbReference>
<feature type="domain" description="Neurotransmitter-gated ion-channel transmembrane" evidence="20">
    <location>
        <begin position="259"/>
        <end position="514"/>
    </location>
</feature>
<dbReference type="InterPro" id="IPR036719">
    <property type="entry name" value="Neuro-gated_channel_TM_sf"/>
</dbReference>
<gene>
    <name evidence="21" type="ORF">EGW08_010788</name>
</gene>
<feature type="signal peptide" evidence="17">
    <location>
        <begin position="1"/>
        <end position="28"/>
    </location>
</feature>
<keyword evidence="9 17" id="KW-0472">Membrane</keyword>
<evidence type="ECO:0000256" key="4">
    <source>
        <dbReference type="ARBA" id="ARBA00022692"/>
    </source>
</evidence>
<protein>
    <submittedName>
        <fullName evidence="21">Uncharacterized protein</fullName>
    </submittedName>
</protein>
<evidence type="ECO:0000256" key="18">
    <source>
        <dbReference type="SAM" id="MobiDB-lite"/>
    </source>
</evidence>
<sequence length="544" mass="62141">MGASKRSNLTSVILIFRHLILLFALCHGNDNAKRLYDDLLGRNSGYNKLIRPVGNNTDKLIVKLGIRLSQLIDIDEKNQIMTTNVWLRQEWKDMNLMWVPTEYNGIREFLVPSQEVWRPDVVLFNNADGNYEVTLMTKATLHSNGNVVWEPPAIYKSSCTIDVEFFPFDEQRCKMKFGSWTYDGDQVDLVHVCAKSHEANVSIKNGIDLRDFYPSVEWDILEVDAVKNIREYPCCSESYPDITFSVHMRRKTLFHTVNLIIPCVAISCLTVLVFYLPSDSGEKITLCISILLSLTVFFLLLAEIIPPTSIVVPLIGKYLLFTMILVTLSIIVTVIVLNVHFRSPATHSMSPWVRRVFLSILPRLLLMRRPHQEGDDGSSPSLCGQSQRRVVVRTCNGLELRSQPVDHSISRPPVGYSYQDERSPRMGRPNNLEGLLPMDYKKDEGVGEGMVRRTRQYSKEIMDAIESVTFIAEHLKNEDRDSSIMEDWKYVAMVLDRLFLWIFTTACVVGTFGIILQAPTLYDDRESLTPVDKADSCYSNYSSR</sequence>
<evidence type="ECO:0000256" key="7">
    <source>
        <dbReference type="ARBA" id="ARBA00023018"/>
    </source>
</evidence>
<keyword evidence="3" id="KW-1003">Cell membrane</keyword>
<dbReference type="Pfam" id="PF02931">
    <property type="entry name" value="Neur_chan_LBD"/>
    <property type="match status" value="1"/>
</dbReference>
<evidence type="ECO:0000313" key="22">
    <source>
        <dbReference type="Proteomes" id="UP000271974"/>
    </source>
</evidence>
<evidence type="ECO:0000256" key="14">
    <source>
        <dbReference type="ARBA" id="ARBA00023286"/>
    </source>
</evidence>
<dbReference type="InterPro" id="IPR036734">
    <property type="entry name" value="Neur_chan_lig-bd_sf"/>
</dbReference>
<keyword evidence="8 17" id="KW-0406">Ion transport</keyword>
<dbReference type="GO" id="GO:0007271">
    <property type="term" value="P:synaptic transmission, cholinergic"/>
    <property type="evidence" value="ECO:0007669"/>
    <property type="project" value="UniProtKB-ARBA"/>
</dbReference>
<evidence type="ECO:0000313" key="21">
    <source>
        <dbReference type="EMBL" id="RUS81448.1"/>
    </source>
</evidence>
<comment type="similarity">
    <text evidence="1">Belongs to the ligand-gated ion channel (TC 1.A.9) family. Acetylcholine receptor (TC 1.A.9.1) subfamily.</text>
</comment>
<dbReference type="FunFam" id="1.20.58.390:FF:000012">
    <property type="entry name" value="Acetylcholine receptor subunit alpha-like"/>
    <property type="match status" value="1"/>
</dbReference>
<comment type="subcellular location">
    <subcellularLocation>
        <location evidence="16">Postsynaptic cell membrane</location>
        <topology evidence="16">Multi-pass membrane protein</topology>
    </subcellularLocation>
</comment>
<evidence type="ECO:0000259" key="20">
    <source>
        <dbReference type="Pfam" id="PF02932"/>
    </source>
</evidence>
<dbReference type="CDD" id="cd19031">
    <property type="entry name" value="LGIC_ECD_nAChR_proto_alpha-like"/>
    <property type="match status" value="1"/>
</dbReference>
<dbReference type="AlphaFoldDB" id="A0A3S1BE16"/>
<evidence type="ECO:0000256" key="10">
    <source>
        <dbReference type="ARBA" id="ARBA00023157"/>
    </source>
</evidence>
<dbReference type="InterPro" id="IPR038050">
    <property type="entry name" value="Neuro_actylchol_rec"/>
</dbReference>
<dbReference type="GO" id="GO:0045211">
    <property type="term" value="C:postsynaptic membrane"/>
    <property type="evidence" value="ECO:0007669"/>
    <property type="project" value="UniProtKB-SubCell"/>
</dbReference>
<dbReference type="NCBIfam" id="TIGR00860">
    <property type="entry name" value="LIC"/>
    <property type="match status" value="1"/>
</dbReference>
<evidence type="ECO:0000256" key="9">
    <source>
        <dbReference type="ARBA" id="ARBA00023136"/>
    </source>
</evidence>
<dbReference type="PROSITE" id="PS00236">
    <property type="entry name" value="NEUROTR_ION_CHANNEL"/>
    <property type="match status" value="1"/>
</dbReference>
<name>A0A3S1BE16_ELYCH</name>
<evidence type="ECO:0000256" key="13">
    <source>
        <dbReference type="ARBA" id="ARBA00023257"/>
    </source>
</evidence>
<keyword evidence="4 17" id="KW-0812">Transmembrane</keyword>
<feature type="domain" description="Neurotransmitter-gated ion-channel ligand-binding" evidence="19">
    <location>
        <begin position="33"/>
        <end position="252"/>
    </location>
</feature>
<dbReference type="Gene3D" id="2.70.170.10">
    <property type="entry name" value="Neurotransmitter-gated ion-channel ligand-binding domain"/>
    <property type="match status" value="1"/>
</dbReference>
<evidence type="ECO:0000256" key="1">
    <source>
        <dbReference type="ARBA" id="ARBA00009237"/>
    </source>
</evidence>
<feature type="transmembrane region" description="Helical" evidence="17">
    <location>
        <begin position="284"/>
        <end position="306"/>
    </location>
</feature>
<dbReference type="InterPro" id="IPR018000">
    <property type="entry name" value="Neurotransmitter_ion_chnl_CS"/>
</dbReference>
<dbReference type="Pfam" id="PF02932">
    <property type="entry name" value="Neur_chan_memb"/>
    <property type="match status" value="1"/>
</dbReference>
<keyword evidence="14" id="KW-1071">Ligand-gated ion channel</keyword>
<dbReference type="GO" id="GO:0004888">
    <property type="term" value="F:transmembrane signaling receptor activity"/>
    <property type="evidence" value="ECO:0007669"/>
    <property type="project" value="InterPro"/>
</dbReference>
<evidence type="ECO:0000256" key="3">
    <source>
        <dbReference type="ARBA" id="ARBA00022475"/>
    </source>
</evidence>
<dbReference type="OrthoDB" id="5975154at2759"/>
<feature type="chain" id="PRO_5022252010" evidence="17">
    <location>
        <begin position="29"/>
        <end position="544"/>
    </location>
</feature>
<evidence type="ECO:0000256" key="17">
    <source>
        <dbReference type="RuleBase" id="RU000687"/>
    </source>
</evidence>
<dbReference type="SUPFAM" id="SSF63712">
    <property type="entry name" value="Nicotinic receptor ligand binding domain-like"/>
    <property type="match status" value="1"/>
</dbReference>
<evidence type="ECO:0000256" key="6">
    <source>
        <dbReference type="ARBA" id="ARBA00022989"/>
    </source>
</evidence>
<keyword evidence="2 17" id="KW-0813">Transport</keyword>
<comment type="caution">
    <text evidence="21">The sequence shown here is derived from an EMBL/GenBank/DDBJ whole genome shotgun (WGS) entry which is preliminary data.</text>
</comment>
<evidence type="ECO:0000259" key="19">
    <source>
        <dbReference type="Pfam" id="PF02931"/>
    </source>
</evidence>
<dbReference type="Proteomes" id="UP000271974">
    <property type="component" value="Unassembled WGS sequence"/>
</dbReference>
<keyword evidence="13" id="KW-0628">Postsynaptic cell membrane</keyword>
<dbReference type="PRINTS" id="PR00252">
    <property type="entry name" value="NRIONCHANNEL"/>
</dbReference>
<evidence type="ECO:0000256" key="11">
    <source>
        <dbReference type="ARBA" id="ARBA00023170"/>
    </source>
</evidence>
<dbReference type="FunFam" id="2.70.170.10:FF:000013">
    <property type="entry name" value="Acetylcholine receptor subunit alpha"/>
    <property type="match status" value="1"/>
</dbReference>
<keyword evidence="10" id="KW-1015">Disulfide bond</keyword>
<keyword evidence="12" id="KW-0325">Glycoprotein</keyword>
<dbReference type="CDD" id="cd19064">
    <property type="entry name" value="LGIC_TM_nAChR"/>
    <property type="match status" value="1"/>
</dbReference>
<evidence type="ECO:0000256" key="8">
    <source>
        <dbReference type="ARBA" id="ARBA00023065"/>
    </source>
</evidence>
<dbReference type="InterPro" id="IPR002394">
    <property type="entry name" value="Nicotinic_acetylcholine_rcpt"/>
</dbReference>
<keyword evidence="6 17" id="KW-1133">Transmembrane helix</keyword>
<dbReference type="EMBL" id="RQTK01000337">
    <property type="protein sequence ID" value="RUS81448.1"/>
    <property type="molecule type" value="Genomic_DNA"/>
</dbReference>
<dbReference type="PRINTS" id="PR00254">
    <property type="entry name" value="NICOTINICR"/>
</dbReference>